<dbReference type="Proteomes" id="UP000005666">
    <property type="component" value="Chromosome 1"/>
</dbReference>
<accession>G8BMN7</accession>
<evidence type="ECO:0000256" key="4">
    <source>
        <dbReference type="ARBA" id="ARBA00022552"/>
    </source>
</evidence>
<protein>
    <recommendedName>
        <fullName evidence="3">RNA exonuclease 4</fullName>
    </recommendedName>
</protein>
<comment type="similarity">
    <text evidence="2">Belongs to the REXO4 family.</text>
</comment>
<dbReference type="GO" id="GO:0005634">
    <property type="term" value="C:nucleus"/>
    <property type="evidence" value="ECO:0007669"/>
    <property type="project" value="UniProtKB-SubCell"/>
</dbReference>
<dbReference type="SUPFAM" id="SSF53098">
    <property type="entry name" value="Ribonuclease H-like"/>
    <property type="match status" value="1"/>
</dbReference>
<dbReference type="SMART" id="SM00479">
    <property type="entry name" value="EXOIII"/>
    <property type="match status" value="1"/>
</dbReference>
<evidence type="ECO:0000256" key="3">
    <source>
        <dbReference type="ARBA" id="ARBA00016937"/>
    </source>
</evidence>
<evidence type="ECO:0000256" key="1">
    <source>
        <dbReference type="ARBA" id="ARBA00004123"/>
    </source>
</evidence>
<dbReference type="OrthoDB" id="8191639at2759"/>
<dbReference type="Pfam" id="PF00929">
    <property type="entry name" value="RNase_T"/>
    <property type="match status" value="1"/>
</dbReference>
<dbReference type="FunFam" id="3.30.420.10:FF:000007">
    <property type="entry name" value="Interferon-stimulated exonuclease gene 20"/>
    <property type="match status" value="1"/>
</dbReference>
<dbReference type="HOGENOM" id="CLU_022453_2_0_1"/>
<keyword evidence="8" id="KW-0539">Nucleus</keyword>
<keyword evidence="4" id="KW-0698">rRNA processing</keyword>
<comment type="function">
    <text evidence="9">Exoribonuclease involved in ribosome biosynthesis. Involved in the processing of ITS1, the internal transcribed spacer localized between the 18S and 5.8S rRNAs.</text>
</comment>
<dbReference type="GeneID" id="11532397"/>
<dbReference type="InterPro" id="IPR012337">
    <property type="entry name" value="RNaseH-like_sf"/>
</dbReference>
<dbReference type="CDD" id="cd06144">
    <property type="entry name" value="REX4_like"/>
    <property type="match status" value="1"/>
</dbReference>
<evidence type="ECO:0000259" key="10">
    <source>
        <dbReference type="SMART" id="SM00479"/>
    </source>
</evidence>
<evidence type="ECO:0000256" key="8">
    <source>
        <dbReference type="ARBA" id="ARBA00023242"/>
    </source>
</evidence>
<dbReference type="RefSeq" id="XP_003683599.1">
    <property type="nucleotide sequence ID" value="XM_003683551.1"/>
</dbReference>
<keyword evidence="7" id="KW-0269">Exonuclease</keyword>
<dbReference type="STRING" id="1071381.G8BMN7"/>
<dbReference type="InterPro" id="IPR036397">
    <property type="entry name" value="RNaseH_sf"/>
</dbReference>
<dbReference type="PANTHER" id="PTHR12801">
    <property type="entry name" value="RNA EXONUCLEASE REXO1 / RECO3 FAMILY MEMBER-RELATED"/>
    <property type="match status" value="1"/>
</dbReference>
<dbReference type="GO" id="GO:0008408">
    <property type="term" value="F:3'-5' exonuclease activity"/>
    <property type="evidence" value="ECO:0007669"/>
    <property type="project" value="InterPro"/>
</dbReference>
<sequence length="266" mass="30692">MALSSNWLELQKTKKVIVKKQKKVIKPSWKIEGNKKRKGSKIMDMVYAMNEEIDKSKEHKKNGTQFQFKVETEVNTVLDEKLKEDISDTRASSIGKYIAIDCEFVGIGPEGKESALARVSLVNYYGHVLFDAFVQQREPVTDWRTWVSGIKPEHMRNAIPFELAQKKVFEILDGRILVGHAVKHDLEALFISHPKSMIRDTSRHLPFRQKYSKGKAPSLKKLAKELFKIDVQDGQHSSVEDAKTTMLIYKSDKKEFERLHKNNFSK</sequence>
<keyword evidence="5" id="KW-0540">Nuclease</keyword>
<evidence type="ECO:0000313" key="12">
    <source>
        <dbReference type="Proteomes" id="UP000005666"/>
    </source>
</evidence>
<evidence type="ECO:0000313" key="11">
    <source>
        <dbReference type="EMBL" id="CCE61165.1"/>
    </source>
</evidence>
<evidence type="ECO:0000256" key="5">
    <source>
        <dbReference type="ARBA" id="ARBA00022722"/>
    </source>
</evidence>
<dbReference type="OMA" id="TMLIYKS"/>
<gene>
    <name evidence="11" type="primary">TPHA0A00800</name>
    <name evidence="11" type="ordered locus">TPHA_0A00800</name>
</gene>
<feature type="domain" description="Exonuclease" evidence="10">
    <location>
        <begin position="96"/>
        <end position="258"/>
    </location>
</feature>
<dbReference type="GO" id="GO:0006364">
    <property type="term" value="P:rRNA processing"/>
    <property type="evidence" value="ECO:0007669"/>
    <property type="project" value="UniProtKB-KW"/>
</dbReference>
<dbReference type="AlphaFoldDB" id="G8BMN7"/>
<reference evidence="11 12" key="1">
    <citation type="journal article" date="2011" name="Proc. Natl. Acad. Sci. U.S.A.">
        <title>Evolutionary erosion of yeast sex chromosomes by mating-type switching accidents.</title>
        <authorList>
            <person name="Gordon J.L."/>
            <person name="Armisen D."/>
            <person name="Proux-Wera E."/>
            <person name="Oheigeartaigh S.S."/>
            <person name="Byrne K.P."/>
            <person name="Wolfe K.H."/>
        </authorList>
    </citation>
    <scope>NUCLEOTIDE SEQUENCE [LARGE SCALE GENOMIC DNA]</scope>
    <source>
        <strain evidence="12">ATCC 24235 / CBS 4417 / NBRC 1672 / NRRL Y-8282 / UCD 70-5</strain>
    </source>
</reference>
<keyword evidence="6" id="KW-0378">Hydrolase</keyword>
<dbReference type="GO" id="GO:0003676">
    <property type="term" value="F:nucleic acid binding"/>
    <property type="evidence" value="ECO:0007669"/>
    <property type="project" value="InterPro"/>
</dbReference>
<dbReference type="EMBL" id="HE612856">
    <property type="protein sequence ID" value="CCE61165.1"/>
    <property type="molecule type" value="Genomic_DNA"/>
</dbReference>
<dbReference type="KEGG" id="tpf:TPHA_0A00800"/>
<evidence type="ECO:0000256" key="7">
    <source>
        <dbReference type="ARBA" id="ARBA00022839"/>
    </source>
</evidence>
<proteinExistence type="inferred from homology"/>
<dbReference type="InterPro" id="IPR037431">
    <property type="entry name" value="REX4_DEDDh_dom"/>
</dbReference>
<evidence type="ECO:0000256" key="9">
    <source>
        <dbReference type="ARBA" id="ARBA00025599"/>
    </source>
</evidence>
<keyword evidence="12" id="KW-1185">Reference proteome</keyword>
<dbReference type="PANTHER" id="PTHR12801:SF45">
    <property type="entry name" value="RNA EXONUCLEASE 4"/>
    <property type="match status" value="1"/>
</dbReference>
<name>G8BMN7_TETPH</name>
<evidence type="ECO:0000256" key="6">
    <source>
        <dbReference type="ARBA" id="ARBA00022801"/>
    </source>
</evidence>
<dbReference type="GO" id="GO:0000027">
    <property type="term" value="P:ribosomal large subunit assembly"/>
    <property type="evidence" value="ECO:0007669"/>
    <property type="project" value="TreeGrafter"/>
</dbReference>
<evidence type="ECO:0000256" key="2">
    <source>
        <dbReference type="ARBA" id="ARBA00010489"/>
    </source>
</evidence>
<dbReference type="Gene3D" id="3.30.420.10">
    <property type="entry name" value="Ribonuclease H-like superfamily/Ribonuclease H"/>
    <property type="match status" value="1"/>
</dbReference>
<organism evidence="11 12">
    <name type="scientific">Tetrapisispora phaffii (strain ATCC 24235 / CBS 4417 / NBRC 1672 / NRRL Y-8282 / UCD 70-5)</name>
    <name type="common">Yeast</name>
    <name type="synonym">Fabospora phaffii</name>
    <dbReference type="NCBI Taxonomy" id="1071381"/>
    <lineage>
        <taxon>Eukaryota</taxon>
        <taxon>Fungi</taxon>
        <taxon>Dikarya</taxon>
        <taxon>Ascomycota</taxon>
        <taxon>Saccharomycotina</taxon>
        <taxon>Saccharomycetes</taxon>
        <taxon>Saccharomycetales</taxon>
        <taxon>Saccharomycetaceae</taxon>
        <taxon>Tetrapisispora</taxon>
    </lineage>
</organism>
<dbReference type="InterPro" id="IPR013520">
    <property type="entry name" value="Ribonucl_H"/>
</dbReference>
<dbReference type="InterPro" id="IPR047021">
    <property type="entry name" value="REXO1/3/4-like"/>
</dbReference>
<dbReference type="eggNOG" id="KOG2249">
    <property type="taxonomic scope" value="Eukaryota"/>
</dbReference>
<comment type="subcellular location">
    <subcellularLocation>
        <location evidence="1">Nucleus</location>
    </subcellularLocation>
</comment>